<protein>
    <submittedName>
        <fullName evidence="3">Uncharacterized protein</fullName>
    </submittedName>
</protein>
<dbReference type="InParanoid" id="A0A7R8YNE6"/>
<feature type="coiled-coil region" evidence="1">
    <location>
        <begin position="302"/>
        <end position="384"/>
    </location>
</feature>
<feature type="region of interest" description="Disordered" evidence="2">
    <location>
        <begin position="1"/>
        <end position="62"/>
    </location>
</feature>
<feature type="compositionally biased region" description="Polar residues" evidence="2">
    <location>
        <begin position="121"/>
        <end position="144"/>
    </location>
</feature>
<dbReference type="AlphaFoldDB" id="A0A7R8YNE6"/>
<accession>A0A7R8YNE6</accession>
<evidence type="ECO:0000256" key="2">
    <source>
        <dbReference type="SAM" id="MobiDB-lite"/>
    </source>
</evidence>
<keyword evidence="1" id="KW-0175">Coiled coil</keyword>
<evidence type="ECO:0000313" key="4">
    <source>
        <dbReference type="Proteomes" id="UP000594454"/>
    </source>
</evidence>
<dbReference type="OrthoDB" id="7694231at2759"/>
<reference evidence="3 4" key="1">
    <citation type="submission" date="2020-11" db="EMBL/GenBank/DDBJ databases">
        <authorList>
            <person name="Wallbank WR R."/>
            <person name="Pardo Diaz C."/>
            <person name="Kozak K."/>
            <person name="Martin S."/>
            <person name="Jiggins C."/>
            <person name="Moest M."/>
            <person name="Warren A I."/>
            <person name="Generalovic N T."/>
            <person name="Byers J.R.P. K."/>
            <person name="Montejo-Kovacevich G."/>
            <person name="Yen C E."/>
        </authorList>
    </citation>
    <scope>NUCLEOTIDE SEQUENCE [LARGE SCALE GENOMIC DNA]</scope>
</reference>
<evidence type="ECO:0000256" key="1">
    <source>
        <dbReference type="SAM" id="Coils"/>
    </source>
</evidence>
<dbReference type="OMA" id="NTIMLHA"/>
<gene>
    <name evidence="3" type="ORF">HERILL_LOCUS2778</name>
</gene>
<organism evidence="3 4">
    <name type="scientific">Hermetia illucens</name>
    <name type="common">Black soldier fly</name>
    <dbReference type="NCBI Taxonomy" id="343691"/>
    <lineage>
        <taxon>Eukaryota</taxon>
        <taxon>Metazoa</taxon>
        <taxon>Ecdysozoa</taxon>
        <taxon>Arthropoda</taxon>
        <taxon>Hexapoda</taxon>
        <taxon>Insecta</taxon>
        <taxon>Pterygota</taxon>
        <taxon>Neoptera</taxon>
        <taxon>Endopterygota</taxon>
        <taxon>Diptera</taxon>
        <taxon>Brachycera</taxon>
        <taxon>Stratiomyomorpha</taxon>
        <taxon>Stratiomyidae</taxon>
        <taxon>Hermetiinae</taxon>
        <taxon>Hermetia</taxon>
    </lineage>
</organism>
<evidence type="ECO:0000313" key="3">
    <source>
        <dbReference type="EMBL" id="CAD7079566.1"/>
    </source>
</evidence>
<feature type="region of interest" description="Disordered" evidence="2">
    <location>
        <begin position="115"/>
        <end position="144"/>
    </location>
</feature>
<keyword evidence="4" id="KW-1185">Reference proteome</keyword>
<name>A0A7R8YNE6_HERIL</name>
<dbReference type="EMBL" id="LR899009">
    <property type="protein sequence ID" value="CAD7079566.1"/>
    <property type="molecule type" value="Genomic_DNA"/>
</dbReference>
<dbReference type="Proteomes" id="UP000594454">
    <property type="component" value="Chromosome 1"/>
</dbReference>
<sequence>MKPAANQFDSNLEDTSFEAYQDSSECESIGLNQEDNTEETSSESKDTKLPISPSLVHDTEKTRIPKPLVRIYNPNAALNRNCGGDQKCNATDYYTASSINFRKRKSVSLMEIQRMRKGSRTSKSVVHQSQKSGHNLALQPSSRGDNCCYERSSLQLRNDYYCFVSENEESEVDSKLAGMRVFASIMLNAWRRRRDEVRRLNDELNRIKKGSVKTKNQIHVISSLFKVEQKTNDDLSCRLRRCLEDQQKLQDMYNDLNKAFTGLQVKFGETEQLVEEKVKEIDGLNYLLSESKTNLFKSMSRERELETNLSNEQRKLLELENEKNELLSTIAQLQQTINAKAEVESALTSKSKEVEYLKSQLDTLEKKLKDLKEKEAQVKEYQQLDLTNRKLIQELSERINFLEGTLKNSFMTRALEFCKQLHKSTYMYSHLLLYCLLPMTPPPTKISLNTTHALEKALNFCWR</sequence>
<proteinExistence type="predicted"/>